<dbReference type="PANTHER" id="PTHR33116:SF78">
    <property type="entry name" value="OS12G0587133 PROTEIN"/>
    <property type="match status" value="1"/>
</dbReference>
<evidence type="ECO:0000313" key="2">
    <source>
        <dbReference type="EMBL" id="GAU30446.1"/>
    </source>
</evidence>
<organism evidence="2 3">
    <name type="scientific">Trifolium subterraneum</name>
    <name type="common">Subterranean clover</name>
    <dbReference type="NCBI Taxonomy" id="3900"/>
    <lineage>
        <taxon>Eukaryota</taxon>
        <taxon>Viridiplantae</taxon>
        <taxon>Streptophyta</taxon>
        <taxon>Embryophyta</taxon>
        <taxon>Tracheophyta</taxon>
        <taxon>Spermatophyta</taxon>
        <taxon>Magnoliopsida</taxon>
        <taxon>eudicotyledons</taxon>
        <taxon>Gunneridae</taxon>
        <taxon>Pentapetalae</taxon>
        <taxon>rosids</taxon>
        <taxon>fabids</taxon>
        <taxon>Fabales</taxon>
        <taxon>Fabaceae</taxon>
        <taxon>Papilionoideae</taxon>
        <taxon>50 kb inversion clade</taxon>
        <taxon>NPAAA clade</taxon>
        <taxon>Hologalegina</taxon>
        <taxon>IRL clade</taxon>
        <taxon>Trifolieae</taxon>
        <taxon>Trifolium</taxon>
    </lineage>
</organism>
<evidence type="ECO:0000259" key="1">
    <source>
        <dbReference type="Pfam" id="PF13966"/>
    </source>
</evidence>
<gene>
    <name evidence="2" type="ORF">TSUD_392590</name>
</gene>
<dbReference type="EMBL" id="DF973426">
    <property type="protein sequence ID" value="GAU30446.1"/>
    <property type="molecule type" value="Genomic_DNA"/>
</dbReference>
<keyword evidence="3" id="KW-1185">Reference proteome</keyword>
<name>A0A2Z6MCL0_TRISU</name>
<feature type="domain" description="Reverse transcriptase zinc-binding" evidence="1">
    <location>
        <begin position="299"/>
        <end position="347"/>
    </location>
</feature>
<reference evidence="3" key="1">
    <citation type="journal article" date="2017" name="Front. Plant Sci.">
        <title>Climate Clever Clovers: New Paradigm to Reduce the Environmental Footprint of Ruminants by Breeding Low Methanogenic Forages Utilizing Haplotype Variation.</title>
        <authorList>
            <person name="Kaur P."/>
            <person name="Appels R."/>
            <person name="Bayer P.E."/>
            <person name="Keeble-Gagnere G."/>
            <person name="Wang J."/>
            <person name="Hirakawa H."/>
            <person name="Shirasawa K."/>
            <person name="Vercoe P."/>
            <person name="Stefanova K."/>
            <person name="Durmic Z."/>
            <person name="Nichols P."/>
            <person name="Revell C."/>
            <person name="Isobe S.N."/>
            <person name="Edwards D."/>
            <person name="Erskine W."/>
        </authorList>
    </citation>
    <scope>NUCLEOTIDE SEQUENCE [LARGE SCALE GENOMIC DNA]</scope>
    <source>
        <strain evidence="3">cv. Daliak</strain>
    </source>
</reference>
<proteinExistence type="predicted"/>
<dbReference type="AlphaFoldDB" id="A0A2Z6MCL0"/>
<dbReference type="Pfam" id="PF13966">
    <property type="entry name" value="zf-RVT"/>
    <property type="match status" value="1"/>
</dbReference>
<sequence>MECVSIATTSVLVNGSPTDEFGFERGLRQGDPLSPFLFLLAAEGLHVMMYALVSNRLFTPFGIGSQNTVSVSHLQFADDTLLVGVKINVNDSWLHEAASVMNCKHGRLPFLYLGLPIGGDPRKLQFWYPLVDRIRNRLSGWKCKNLSVGGRLILLKSVLSSIPIYFLSFFKAPSGKWVWRCMEEKESLWNVVLCAEYGQTGGRLKFEEGTGSIWWRTLNQIRVGVGMDVPGWLVDNIIREVGDGHSTLFWTDPWLEERPLARVEVGGEAWKWRRRLLAWEEELVVECVDHLSYAFLQDNVLDRLPTKDNLHKRGVIDTAQLSCATTCGKVEDSDHLFFQCDVYGCLWLLISKWLRF</sequence>
<dbReference type="Proteomes" id="UP000242715">
    <property type="component" value="Unassembled WGS sequence"/>
</dbReference>
<evidence type="ECO:0000313" key="3">
    <source>
        <dbReference type="Proteomes" id="UP000242715"/>
    </source>
</evidence>
<accession>A0A2Z6MCL0</accession>
<dbReference type="InterPro" id="IPR026960">
    <property type="entry name" value="RVT-Znf"/>
</dbReference>
<dbReference type="PANTHER" id="PTHR33116">
    <property type="entry name" value="REVERSE TRANSCRIPTASE ZINC-BINDING DOMAIN-CONTAINING PROTEIN-RELATED-RELATED"/>
    <property type="match status" value="1"/>
</dbReference>
<protein>
    <recommendedName>
        <fullName evidence="1">Reverse transcriptase zinc-binding domain-containing protein</fullName>
    </recommendedName>
</protein>
<dbReference type="OrthoDB" id="1743609at2759"/>